<evidence type="ECO:0000313" key="6">
    <source>
        <dbReference type="EMBL" id="KAK1789787.1"/>
    </source>
</evidence>
<dbReference type="InterPro" id="IPR001202">
    <property type="entry name" value="WW_dom"/>
</dbReference>
<dbReference type="InterPro" id="IPR036020">
    <property type="entry name" value="WW_dom_sf"/>
</dbReference>
<name>A0AAD8YZC7_9TELE</name>
<dbReference type="PANTHER" id="PTHR24320">
    <property type="entry name" value="RETINOL DEHYDROGENASE"/>
    <property type="match status" value="1"/>
</dbReference>
<dbReference type="Gene3D" id="2.20.70.10">
    <property type="match status" value="2"/>
</dbReference>
<dbReference type="Pfam" id="PF00397">
    <property type="entry name" value="WW"/>
    <property type="match status" value="1"/>
</dbReference>
<dbReference type="FunFam" id="2.20.70.10:FF:000032">
    <property type="entry name" value="WW domain containing oxidoreductase"/>
    <property type="match status" value="1"/>
</dbReference>
<dbReference type="EMBL" id="JAROKS010000022">
    <property type="protein sequence ID" value="KAK1789787.1"/>
    <property type="molecule type" value="Genomic_DNA"/>
</dbReference>
<dbReference type="GO" id="GO:0016491">
    <property type="term" value="F:oxidoreductase activity"/>
    <property type="evidence" value="ECO:0007669"/>
    <property type="project" value="UniProtKB-KW"/>
</dbReference>
<keyword evidence="3" id="KW-0560">Oxidoreductase</keyword>
<feature type="domain" description="WW" evidence="5">
    <location>
        <begin position="16"/>
        <end position="49"/>
    </location>
</feature>
<dbReference type="PANTHER" id="PTHR24320:SF282">
    <property type="entry name" value="WW DOMAIN-CONTAINING OXIDOREDUCTASE"/>
    <property type="match status" value="1"/>
</dbReference>
<gene>
    <name evidence="6" type="ORF">P4O66_015665</name>
</gene>
<dbReference type="SMART" id="SM00456">
    <property type="entry name" value="WW"/>
    <property type="match status" value="2"/>
</dbReference>
<keyword evidence="7" id="KW-1185">Reference proteome</keyword>
<dbReference type="Proteomes" id="UP001239994">
    <property type="component" value="Unassembled WGS sequence"/>
</dbReference>
<comment type="similarity">
    <text evidence="1">Belongs to the short-chain dehydrogenases/reductases (SDR) family.</text>
</comment>
<sequence length="1070" mass="116775">MAALKYAGMDDTDSEDELPPGWEERSTKDGWVYYANHDEMKTQWEHPKTGKKKRCAGDLPYGWEQETDDKGQIYYVDHINKRKTYFDPRQAFTVEDVQVKPKRFDGNTSALEILQGRDLSNKVILITGANSGIDSTFCYSGRYSLKVFVVQFPVLSLQELVAGEGFRYVERLILISGEPRFETARSFALHGAHVILACRNKTRSSKAVGLILQEWASDTITAFARSSGNPPMRLAHLCEPPVLLARSAARPQGAGRASTRVYSELQKACPLTALIRRTEGSGHSIVVHRVVLCETRRSAPKPAGRRLAGVHGLLCPRSRAEPRVSCPPPQSPESRPPPQSPEARPPPQSPEARPPPQSPESRPPAQSAESRPPAQSPEARPPPLSSDCPPPLLSVSSSTSVLRLSSTSVLRLSSTSALILVLRLSSTSALSLVLHLCPQTVLHLCSQSRPPPLLSVSSSDCPPPLLSVSSSTSVLRLSSTSALSLVLHLCSQSRPQTVLHLCSQSRPPPLLSDFPPPLLSLNKAHVEAMPLDLASLRSVREFAESFKAKKLSALQVNGRTGRWTPAQLQTVSGSRCRDAGAQREAVPRGFPLPLLLGAAQVQGEAVPRGFPLPLLLGAAQVQGEAVLGAGPGICSCCRRWCPSGLSGGSRAHLAVGGPSGRTPQLVASAWSAARGLEYRFFSALLLVPTAQIPLSLPRPTPMDVDPRVCSGPWDGITEQPLLPLPRLYFFISYSQGGGPDRWSDSIRAKGLLRRQTFPSVRSGVRDPYRTVTLPGSPSDSALGLFRPPVHERPFNRTKSVSSPARHSDGPSPFRSPTQADLLESSAILAGSQHALPVWHSLSHFLPVITAPRPLHVLVCNAAVCSQPWCLTEDGLESTFQICHLGHFYLVQLLQDVLRRSAPARVLVLSSESHRFTDLVDSCGKVDLCLLSPPRRAYWSMLAYNRAKLCNILFSSELHRRLSPYGVSSNAVHPGNMMYTGIHRGWWLMTLLFTLARPFTKSLSLKLNAASESRDKLVKAPLPSCSPACPDSPYALFMEFQWTSKIFYRTLHAASQLDVCPISSSQQFIQL</sequence>
<dbReference type="SUPFAM" id="SSF51735">
    <property type="entry name" value="NAD(P)-binding Rossmann-fold domains"/>
    <property type="match status" value="1"/>
</dbReference>
<dbReference type="AlphaFoldDB" id="A0AAD8YZC7"/>
<evidence type="ECO:0000256" key="1">
    <source>
        <dbReference type="ARBA" id="ARBA00006484"/>
    </source>
</evidence>
<feature type="compositionally biased region" description="Low complexity" evidence="4">
    <location>
        <begin position="363"/>
        <end position="378"/>
    </location>
</feature>
<evidence type="ECO:0000256" key="3">
    <source>
        <dbReference type="ARBA" id="ARBA00023002"/>
    </source>
</evidence>
<organism evidence="6 7">
    <name type="scientific">Electrophorus voltai</name>
    <dbReference type="NCBI Taxonomy" id="2609070"/>
    <lineage>
        <taxon>Eukaryota</taxon>
        <taxon>Metazoa</taxon>
        <taxon>Chordata</taxon>
        <taxon>Craniata</taxon>
        <taxon>Vertebrata</taxon>
        <taxon>Euteleostomi</taxon>
        <taxon>Actinopterygii</taxon>
        <taxon>Neopterygii</taxon>
        <taxon>Teleostei</taxon>
        <taxon>Ostariophysi</taxon>
        <taxon>Gymnotiformes</taxon>
        <taxon>Gymnotoidei</taxon>
        <taxon>Gymnotidae</taxon>
        <taxon>Electrophorus</taxon>
    </lineage>
</organism>
<evidence type="ECO:0000256" key="4">
    <source>
        <dbReference type="SAM" id="MobiDB-lite"/>
    </source>
</evidence>
<dbReference type="PROSITE" id="PS50020">
    <property type="entry name" value="WW_DOMAIN_2"/>
    <property type="match status" value="2"/>
</dbReference>
<feature type="compositionally biased region" description="Pro residues" evidence="4">
    <location>
        <begin position="325"/>
        <end position="362"/>
    </location>
</feature>
<evidence type="ECO:0000259" key="5">
    <source>
        <dbReference type="PROSITE" id="PS50020"/>
    </source>
</evidence>
<feature type="region of interest" description="Disordered" evidence="4">
    <location>
        <begin position="319"/>
        <end position="392"/>
    </location>
</feature>
<feature type="domain" description="WW" evidence="5">
    <location>
        <begin position="57"/>
        <end position="90"/>
    </location>
</feature>
<proteinExistence type="inferred from homology"/>
<accession>A0AAD8YZC7</accession>
<dbReference type="CDD" id="cd00201">
    <property type="entry name" value="WW"/>
    <property type="match status" value="2"/>
</dbReference>
<dbReference type="PROSITE" id="PS01159">
    <property type="entry name" value="WW_DOMAIN_1"/>
    <property type="match status" value="1"/>
</dbReference>
<feature type="region of interest" description="Disordered" evidence="4">
    <location>
        <begin position="1"/>
        <end position="24"/>
    </location>
</feature>
<evidence type="ECO:0000313" key="7">
    <source>
        <dbReference type="Proteomes" id="UP001239994"/>
    </source>
</evidence>
<dbReference type="InterPro" id="IPR036291">
    <property type="entry name" value="NAD(P)-bd_dom_sf"/>
</dbReference>
<dbReference type="SUPFAM" id="SSF51045">
    <property type="entry name" value="WW domain"/>
    <property type="match status" value="2"/>
</dbReference>
<protein>
    <recommendedName>
        <fullName evidence="5">WW domain-containing protein</fullName>
    </recommendedName>
</protein>
<evidence type="ECO:0000256" key="2">
    <source>
        <dbReference type="ARBA" id="ARBA00022857"/>
    </source>
</evidence>
<comment type="caution">
    <text evidence="6">The sequence shown here is derived from an EMBL/GenBank/DDBJ whole genome shotgun (WGS) entry which is preliminary data.</text>
</comment>
<dbReference type="Gene3D" id="3.40.50.720">
    <property type="entry name" value="NAD(P)-binding Rossmann-like Domain"/>
    <property type="match status" value="2"/>
</dbReference>
<reference evidence="6" key="1">
    <citation type="submission" date="2023-03" db="EMBL/GenBank/DDBJ databases">
        <title>Electrophorus voltai genome.</title>
        <authorList>
            <person name="Bian C."/>
        </authorList>
    </citation>
    <scope>NUCLEOTIDE SEQUENCE</scope>
    <source>
        <strain evidence="6">CB-2022</strain>
        <tissue evidence="6">Muscle</tissue>
    </source>
</reference>
<keyword evidence="2" id="KW-0521">NADP</keyword>
<feature type="region of interest" description="Disordered" evidence="4">
    <location>
        <begin position="780"/>
        <end position="815"/>
    </location>
</feature>
<feature type="compositionally biased region" description="Pro residues" evidence="4">
    <location>
        <begin position="379"/>
        <end position="392"/>
    </location>
</feature>